<dbReference type="EMBL" id="LGCK01000007">
    <property type="protein sequence ID" value="KPL72688.1"/>
    <property type="molecule type" value="Genomic_DNA"/>
</dbReference>
<dbReference type="InterPro" id="IPR017853">
    <property type="entry name" value="GH"/>
</dbReference>
<gene>
    <name evidence="12" type="ORF">ADM99_06265</name>
</gene>
<evidence type="ECO:0000256" key="6">
    <source>
        <dbReference type="ARBA" id="ARBA00023277"/>
    </source>
</evidence>
<keyword evidence="5" id="KW-0136">Cellulose degradation</keyword>
<evidence type="ECO:0000313" key="12">
    <source>
        <dbReference type="EMBL" id="KPL72688.1"/>
    </source>
</evidence>
<evidence type="ECO:0000256" key="3">
    <source>
        <dbReference type="ARBA" id="ARBA00012744"/>
    </source>
</evidence>
<feature type="binding site" evidence="10">
    <location>
        <position position="399"/>
    </location>
    <ligand>
        <name>substrate</name>
    </ligand>
</feature>
<dbReference type="OrthoDB" id="9765195at2"/>
<dbReference type="InterPro" id="IPR033132">
    <property type="entry name" value="GH_1_N_CS"/>
</dbReference>
<keyword evidence="7 11" id="KW-0326">Glycosidase</keyword>
<dbReference type="Pfam" id="PF00232">
    <property type="entry name" value="Glyco_hydro_1"/>
    <property type="match status" value="1"/>
</dbReference>
<protein>
    <recommendedName>
        <fullName evidence="3 11">Beta-glucosidase</fullName>
        <ecNumber evidence="3 11">3.2.1.21</ecNumber>
    </recommendedName>
</protein>
<dbReference type="Proteomes" id="UP000050430">
    <property type="component" value="Unassembled WGS sequence"/>
</dbReference>
<evidence type="ECO:0000256" key="11">
    <source>
        <dbReference type="RuleBase" id="RU361175"/>
    </source>
</evidence>
<sequence length="456" mass="52279">MMEISFPDGFLWGASTAAYQIEGGWNEDGRSPSTWDTFSKLPGKVYHGHTGDVAADHYHRWREDVSLMKQLGLPAYRFSFSWPRILPAGTGTINPKGLDFYDRLVDELLKNDIKPFPTLFHWDLPQVLEDKGGWTNRETAKHFADYAGIVVEHFSDRINNWITINEPWVVAIMGHLEGVFPPGVQDQGMAASAIHHLLLGHGLAVQTMRAVARQPLQIGITLNLSSVESATKSPEDQKAAHTNDLHLNRIFLDPLFLGKYPDEITTTMGFIFPEGYEKDYPTISTQTEFLGINNYFRNVVRFNASIEPFHYETIQPEGSTYSEMWEFNPNGMYDLLIRLKRDYPIKAIYITENGTAITDGVDADGRVRDSRRIQYLQDYISSVHQAIQNGVPVKGYFVWSLLDNFEWAQGYSRRFGIIFVDYENNCKRIIKDSARWYSQVIRQNGFKLKTYYAEPF</sequence>
<dbReference type="GO" id="GO:0005829">
    <property type="term" value="C:cytosol"/>
    <property type="evidence" value="ECO:0007669"/>
    <property type="project" value="TreeGrafter"/>
</dbReference>
<dbReference type="PANTHER" id="PTHR10353">
    <property type="entry name" value="GLYCOSYL HYDROLASE"/>
    <property type="match status" value="1"/>
</dbReference>
<dbReference type="InterPro" id="IPR017736">
    <property type="entry name" value="Glyco_hydro_1_beta-glucosidase"/>
</dbReference>
<comment type="catalytic activity">
    <reaction evidence="1 11">
        <text>Hydrolysis of terminal, non-reducing beta-D-glucosyl residues with release of beta-D-glucose.</text>
        <dbReference type="EC" id="3.2.1.21"/>
    </reaction>
</comment>
<evidence type="ECO:0000256" key="2">
    <source>
        <dbReference type="ARBA" id="ARBA00010838"/>
    </source>
</evidence>
<comment type="similarity">
    <text evidence="2 11">Belongs to the glycosyl hydrolase 1 family.</text>
</comment>
<keyword evidence="4 11" id="KW-0378">Hydrolase</keyword>
<reference evidence="12 13" key="1">
    <citation type="submission" date="2015-07" db="EMBL/GenBank/DDBJ databases">
        <title>Genome sequence of Leptolinea tardivitalis DSM 16556.</title>
        <authorList>
            <person name="Hemp J."/>
            <person name="Ward L.M."/>
            <person name="Pace L.A."/>
            <person name="Fischer W.W."/>
        </authorList>
    </citation>
    <scope>NUCLEOTIDE SEQUENCE [LARGE SCALE GENOMIC DNA]</scope>
    <source>
        <strain evidence="12 13">YMTK-2</strain>
    </source>
</reference>
<dbReference type="GO" id="GO:0030245">
    <property type="term" value="P:cellulose catabolic process"/>
    <property type="evidence" value="ECO:0007669"/>
    <property type="project" value="UniProtKB-KW"/>
</dbReference>
<feature type="binding site" evidence="10">
    <location>
        <begin position="406"/>
        <end position="407"/>
    </location>
    <ligand>
        <name>substrate</name>
    </ligand>
</feature>
<keyword evidence="6" id="KW-0119">Carbohydrate metabolism</keyword>
<feature type="active site" description="Proton donor" evidence="9">
    <location>
        <position position="166"/>
    </location>
</feature>
<evidence type="ECO:0000256" key="7">
    <source>
        <dbReference type="ARBA" id="ARBA00023295"/>
    </source>
</evidence>
<accession>A0A0P6XT49</accession>
<organism evidence="12 13">
    <name type="scientific">Leptolinea tardivitalis</name>
    <dbReference type="NCBI Taxonomy" id="229920"/>
    <lineage>
        <taxon>Bacteria</taxon>
        <taxon>Bacillati</taxon>
        <taxon>Chloroflexota</taxon>
        <taxon>Anaerolineae</taxon>
        <taxon>Anaerolineales</taxon>
        <taxon>Anaerolineaceae</taxon>
        <taxon>Leptolinea</taxon>
    </lineage>
</organism>
<evidence type="ECO:0000256" key="4">
    <source>
        <dbReference type="ARBA" id="ARBA00022801"/>
    </source>
</evidence>
<feature type="binding site" evidence="10">
    <location>
        <position position="20"/>
    </location>
    <ligand>
        <name>substrate</name>
    </ligand>
</feature>
<dbReference type="InterPro" id="IPR001360">
    <property type="entry name" value="Glyco_hydro_1"/>
</dbReference>
<feature type="binding site" evidence="10">
    <location>
        <position position="121"/>
    </location>
    <ligand>
        <name>substrate</name>
    </ligand>
</feature>
<dbReference type="FunFam" id="3.20.20.80:FF:000004">
    <property type="entry name" value="Beta-glucosidase 6-phospho-beta-glucosidase"/>
    <property type="match status" value="1"/>
</dbReference>
<dbReference type="STRING" id="229920.ADM99_06265"/>
<dbReference type="PRINTS" id="PR00131">
    <property type="entry name" value="GLHYDRLASE1"/>
</dbReference>
<dbReference type="GO" id="GO:0008422">
    <property type="term" value="F:beta-glucosidase activity"/>
    <property type="evidence" value="ECO:0007669"/>
    <property type="project" value="UniProtKB-EC"/>
</dbReference>
<dbReference type="PATRIC" id="fig|229920.5.peg.1226"/>
<evidence type="ECO:0000256" key="9">
    <source>
        <dbReference type="PIRSR" id="PIRSR617736-1"/>
    </source>
</evidence>
<keyword evidence="8" id="KW-0624">Polysaccharide degradation</keyword>
<evidence type="ECO:0000256" key="1">
    <source>
        <dbReference type="ARBA" id="ARBA00000448"/>
    </source>
</evidence>
<dbReference type="AlphaFoldDB" id="A0A0P6XT49"/>
<dbReference type="Gene3D" id="3.20.20.80">
    <property type="entry name" value="Glycosidases"/>
    <property type="match status" value="1"/>
</dbReference>
<name>A0A0P6XT49_9CHLR</name>
<dbReference type="PANTHER" id="PTHR10353:SF36">
    <property type="entry name" value="LP05116P"/>
    <property type="match status" value="1"/>
</dbReference>
<proteinExistence type="inferred from homology"/>
<dbReference type="NCBIfam" id="TIGR03356">
    <property type="entry name" value="BGL"/>
    <property type="match status" value="1"/>
</dbReference>
<evidence type="ECO:0000256" key="10">
    <source>
        <dbReference type="PIRSR" id="PIRSR617736-2"/>
    </source>
</evidence>
<feature type="binding site" evidence="10">
    <location>
        <position position="165"/>
    </location>
    <ligand>
        <name>substrate</name>
    </ligand>
</feature>
<evidence type="ECO:0000256" key="8">
    <source>
        <dbReference type="ARBA" id="ARBA00023326"/>
    </source>
</evidence>
<feature type="binding site" evidence="10">
    <location>
        <position position="295"/>
    </location>
    <ligand>
        <name>substrate</name>
    </ligand>
</feature>
<dbReference type="SUPFAM" id="SSF51445">
    <property type="entry name" value="(Trans)glycosidases"/>
    <property type="match status" value="1"/>
</dbReference>
<comment type="caution">
    <text evidence="12">The sequence shown here is derived from an EMBL/GenBank/DDBJ whole genome shotgun (WGS) entry which is preliminary data.</text>
</comment>
<dbReference type="PROSITE" id="PS00653">
    <property type="entry name" value="GLYCOSYL_HYDROL_F1_2"/>
    <property type="match status" value="1"/>
</dbReference>
<keyword evidence="13" id="KW-1185">Reference proteome</keyword>
<feature type="active site" description="Nucleophile" evidence="9">
    <location>
        <position position="352"/>
    </location>
</feature>
<evidence type="ECO:0000313" key="13">
    <source>
        <dbReference type="Proteomes" id="UP000050430"/>
    </source>
</evidence>
<dbReference type="EC" id="3.2.1.21" evidence="3 11"/>
<evidence type="ECO:0000256" key="5">
    <source>
        <dbReference type="ARBA" id="ARBA00023001"/>
    </source>
</evidence>